<sequence length="148" mass="15698">MAGIAPWPVLPSLPVALAPAGPGGVSGPCELWLLDGSQLTGCLSAFHDGDLALDLELPGQRRPLCVPLSRLQYLHLETLPDAPAEALAGLHGPRVALLGPASEPLVAECLGERTVTSGHWLLLRTAQGQLGQWFMPRHRAVGLRRLDD</sequence>
<name>A0ABT7LD85_9BURK</name>
<dbReference type="Proteomes" id="UP001238603">
    <property type="component" value="Unassembled WGS sequence"/>
</dbReference>
<gene>
    <name evidence="1" type="ORF">QRD43_02850</name>
</gene>
<proteinExistence type="predicted"/>
<accession>A0ABT7LD85</accession>
<dbReference type="EMBL" id="JASVDS010000001">
    <property type="protein sequence ID" value="MDL5030833.1"/>
    <property type="molecule type" value="Genomic_DNA"/>
</dbReference>
<evidence type="ECO:0000313" key="1">
    <source>
        <dbReference type="EMBL" id="MDL5030833.1"/>
    </source>
</evidence>
<keyword evidence="2" id="KW-1185">Reference proteome</keyword>
<protein>
    <submittedName>
        <fullName evidence="1">Uncharacterized protein</fullName>
    </submittedName>
</protein>
<evidence type="ECO:0000313" key="2">
    <source>
        <dbReference type="Proteomes" id="UP001238603"/>
    </source>
</evidence>
<organism evidence="1 2">
    <name type="scientific">Roseateles subflavus</name>
    <dbReference type="NCBI Taxonomy" id="3053353"/>
    <lineage>
        <taxon>Bacteria</taxon>
        <taxon>Pseudomonadati</taxon>
        <taxon>Pseudomonadota</taxon>
        <taxon>Betaproteobacteria</taxon>
        <taxon>Burkholderiales</taxon>
        <taxon>Sphaerotilaceae</taxon>
        <taxon>Roseateles</taxon>
    </lineage>
</organism>
<comment type="caution">
    <text evidence="1">The sequence shown here is derived from an EMBL/GenBank/DDBJ whole genome shotgun (WGS) entry which is preliminary data.</text>
</comment>
<dbReference type="RefSeq" id="WP_285980960.1">
    <property type="nucleotide sequence ID" value="NZ_JASVDS010000001.1"/>
</dbReference>
<reference evidence="1 2" key="1">
    <citation type="submission" date="2023-06" db="EMBL/GenBank/DDBJ databases">
        <title>Pelomonas sp. APW6 16S ribosomal RNA gene genome sequencing and assembly.</title>
        <authorList>
            <person name="Woo H."/>
        </authorList>
    </citation>
    <scope>NUCLEOTIDE SEQUENCE [LARGE SCALE GENOMIC DNA]</scope>
    <source>
        <strain evidence="1 2">APW6</strain>
    </source>
</reference>